<feature type="compositionally biased region" description="Polar residues" evidence="1">
    <location>
        <begin position="269"/>
        <end position="304"/>
    </location>
</feature>
<reference evidence="3 4" key="3">
    <citation type="journal article" date="2017" name="G3 (Bethesda)">
        <title>Comparative analysis highlights variable genome content of wheat rusts and divergence of the mating loci.</title>
        <authorList>
            <person name="Cuomo C.A."/>
            <person name="Bakkeren G."/>
            <person name="Khalil H.B."/>
            <person name="Panwar V."/>
            <person name="Joly D."/>
            <person name="Linning R."/>
            <person name="Sakthikumar S."/>
            <person name="Song X."/>
            <person name="Adiconis X."/>
            <person name="Fan L."/>
            <person name="Goldberg J.M."/>
            <person name="Levin J.Z."/>
            <person name="Young S."/>
            <person name="Zeng Q."/>
            <person name="Anikster Y."/>
            <person name="Bruce M."/>
            <person name="Wang M."/>
            <person name="Yin C."/>
            <person name="McCallum B."/>
            <person name="Szabo L.J."/>
            <person name="Hulbert S."/>
            <person name="Chen X."/>
            <person name="Fellers J.P."/>
        </authorList>
    </citation>
    <scope>NUCLEOTIDE SEQUENCE</scope>
    <source>
        <strain evidence="3">isolate 1-1 / race 1 (BBBD)</strain>
        <strain evidence="4">Isolate 1-1 / race 1 (BBBD)</strain>
    </source>
</reference>
<feature type="region of interest" description="Disordered" evidence="1">
    <location>
        <begin position="359"/>
        <end position="439"/>
    </location>
</feature>
<reference evidence="2" key="1">
    <citation type="submission" date="2009-11" db="EMBL/GenBank/DDBJ databases">
        <authorList>
            <consortium name="The Broad Institute Genome Sequencing Platform"/>
            <person name="Ward D."/>
            <person name="Feldgarden M."/>
            <person name="Earl A."/>
            <person name="Young S.K."/>
            <person name="Zeng Q."/>
            <person name="Koehrsen M."/>
            <person name="Alvarado L."/>
            <person name="Berlin A."/>
            <person name="Bochicchio J."/>
            <person name="Borenstein D."/>
            <person name="Chapman S.B."/>
            <person name="Chen Z."/>
            <person name="Engels R."/>
            <person name="Freedman E."/>
            <person name="Gellesch M."/>
            <person name="Goldberg J."/>
            <person name="Griggs A."/>
            <person name="Gujja S."/>
            <person name="Heilman E."/>
            <person name="Heiman D."/>
            <person name="Hepburn T."/>
            <person name="Howarth C."/>
            <person name="Jen D."/>
            <person name="Larson L."/>
            <person name="Lewis B."/>
            <person name="Mehta T."/>
            <person name="Park D."/>
            <person name="Pearson M."/>
            <person name="Roberts A."/>
            <person name="Saif S."/>
            <person name="Shea T."/>
            <person name="Shenoy N."/>
            <person name="Sisk P."/>
            <person name="Stolte C."/>
            <person name="Sykes S."/>
            <person name="Thomson T."/>
            <person name="Walk T."/>
            <person name="White J."/>
            <person name="Yandava C."/>
            <person name="Izard J."/>
            <person name="Baranova O.V."/>
            <person name="Blanton J.M."/>
            <person name="Tanner A.C."/>
            <person name="Dewhirst F.E."/>
            <person name="Haas B."/>
            <person name="Nusbaum C."/>
            <person name="Birren B."/>
        </authorList>
    </citation>
    <scope>NUCLEOTIDE SEQUENCE [LARGE SCALE GENOMIC DNA]</scope>
    <source>
        <strain evidence="2">1-1 BBBD Race 1</strain>
    </source>
</reference>
<dbReference type="VEuPathDB" id="FungiDB:PTTG_26793"/>
<evidence type="ECO:0000313" key="3">
    <source>
        <dbReference type="EnsemblFungi" id="PTTG_26793-t43_1-p1"/>
    </source>
</evidence>
<feature type="compositionally biased region" description="Basic and acidic residues" evidence="1">
    <location>
        <begin position="402"/>
        <end position="430"/>
    </location>
</feature>
<sequence>MKYPWVVSIGINLLINLDNCPPTVLAALRPNELVSLPHGPQPFVTGHPAPLTPMGHPLNNQMPVLGQPALYSHLTPEGFITYTPVRVAQNYHTVPFAGMTYNGFVPHAIPGPLTTGANYYPAPLLPIFGSGYSPVPVSPAGMGLDIPQLQWSGWGQQAGPLYTADQRMLFPEAQLRHSSPNLPPFVQTAPRANPPGQSVGLAVNNSGDRRIYPQVKQDAGESSHQTRSSKESLTYSKLPKEDGSSSMQKKTAKADSERGETVPELAESPSHQNENLSGSSSIAKHTKWKSSSPTTSRKLGTSKGTEVVSEEIRSLTNHNMESDKEEYQNNKISGHGQTQDAKSSVVDKILTGKIELDKVPNIPTTDQDKRQGTTEKVQIASPEEPKTSNKFSTDIENPKGGPDSKDFQVAKDGDGKNHEFDRSGTTREIGEQDMQIIYE</sequence>
<keyword evidence="4" id="KW-1185">Reference proteome</keyword>
<name>A0A180GRA2_PUCT1</name>
<feature type="region of interest" description="Disordered" evidence="1">
    <location>
        <begin position="179"/>
        <end position="344"/>
    </location>
</feature>
<reference evidence="3" key="4">
    <citation type="submission" date="2025-05" db="UniProtKB">
        <authorList>
            <consortium name="EnsemblFungi"/>
        </authorList>
    </citation>
    <scope>IDENTIFICATION</scope>
    <source>
        <strain evidence="3">isolate 1-1 / race 1 (BBBD)</strain>
    </source>
</reference>
<reference evidence="2" key="2">
    <citation type="submission" date="2016-05" db="EMBL/GenBank/DDBJ databases">
        <title>Comparative analysis highlights variable genome content of wheat rusts and divergence of the mating loci.</title>
        <authorList>
            <person name="Cuomo C.A."/>
            <person name="Bakkeren G."/>
            <person name="Szabo L."/>
            <person name="Khalil H."/>
            <person name="Joly D."/>
            <person name="Goldberg J."/>
            <person name="Young S."/>
            <person name="Zeng Q."/>
            <person name="Fellers J."/>
        </authorList>
    </citation>
    <scope>NUCLEOTIDE SEQUENCE [LARGE SCALE GENOMIC DNA]</scope>
    <source>
        <strain evidence="2">1-1 BBBD Race 1</strain>
    </source>
</reference>
<feature type="compositionally biased region" description="Polar residues" evidence="1">
    <location>
        <begin position="220"/>
        <end position="235"/>
    </location>
</feature>
<feature type="compositionally biased region" description="Polar residues" evidence="1">
    <location>
        <begin position="329"/>
        <end position="342"/>
    </location>
</feature>
<dbReference type="Proteomes" id="UP000005240">
    <property type="component" value="Unassembled WGS sequence"/>
</dbReference>
<evidence type="ECO:0000256" key="1">
    <source>
        <dbReference type="SAM" id="MobiDB-lite"/>
    </source>
</evidence>
<evidence type="ECO:0000313" key="4">
    <source>
        <dbReference type="Proteomes" id="UP000005240"/>
    </source>
</evidence>
<feature type="compositionally biased region" description="Basic and acidic residues" evidence="1">
    <location>
        <begin position="252"/>
        <end position="261"/>
    </location>
</feature>
<protein>
    <submittedName>
        <fullName evidence="2 3">Uncharacterized protein</fullName>
    </submittedName>
</protein>
<accession>A0A180GRA2</accession>
<gene>
    <name evidence="2" type="ORF">PTTG_26793</name>
</gene>
<dbReference type="EMBL" id="ADAS02000033">
    <property type="protein sequence ID" value="OAV95054.1"/>
    <property type="molecule type" value="Genomic_DNA"/>
</dbReference>
<dbReference type="AlphaFoldDB" id="A0A180GRA2"/>
<dbReference type="OrthoDB" id="2507730at2759"/>
<proteinExistence type="predicted"/>
<evidence type="ECO:0000313" key="2">
    <source>
        <dbReference type="EMBL" id="OAV95054.1"/>
    </source>
</evidence>
<organism evidence="2">
    <name type="scientific">Puccinia triticina (isolate 1-1 / race 1 (BBBD))</name>
    <name type="common">Brown leaf rust fungus</name>
    <dbReference type="NCBI Taxonomy" id="630390"/>
    <lineage>
        <taxon>Eukaryota</taxon>
        <taxon>Fungi</taxon>
        <taxon>Dikarya</taxon>
        <taxon>Basidiomycota</taxon>
        <taxon>Pucciniomycotina</taxon>
        <taxon>Pucciniomycetes</taxon>
        <taxon>Pucciniales</taxon>
        <taxon>Pucciniaceae</taxon>
        <taxon>Puccinia</taxon>
    </lineage>
</organism>
<dbReference type="EnsemblFungi" id="PTTG_26793-t43_1">
    <property type="protein sequence ID" value="PTTG_26793-t43_1-p1"/>
    <property type="gene ID" value="PTTG_26793"/>
</dbReference>